<feature type="domain" description="CinA C-terminal" evidence="1">
    <location>
        <begin position="19"/>
        <end position="168"/>
    </location>
</feature>
<accession>A0ABW6BC21</accession>
<gene>
    <name evidence="2" type="ORF">ACFS7Y_01050</name>
</gene>
<dbReference type="EMBL" id="JBHUPB010000002">
    <property type="protein sequence ID" value="MFD2965953.1"/>
    <property type="molecule type" value="Genomic_DNA"/>
</dbReference>
<reference evidence="3" key="1">
    <citation type="journal article" date="2019" name="Int. J. Syst. Evol. Microbiol.">
        <title>The Global Catalogue of Microorganisms (GCM) 10K type strain sequencing project: providing services to taxonomists for standard genome sequencing and annotation.</title>
        <authorList>
            <consortium name="The Broad Institute Genomics Platform"/>
            <consortium name="The Broad Institute Genome Sequencing Center for Infectious Disease"/>
            <person name="Wu L."/>
            <person name="Ma J."/>
        </authorList>
    </citation>
    <scope>NUCLEOTIDE SEQUENCE [LARGE SCALE GENOMIC DNA]</scope>
    <source>
        <strain evidence="3">KCTC 22814</strain>
    </source>
</reference>
<dbReference type="NCBIfam" id="TIGR00199">
    <property type="entry name" value="PncC_domain"/>
    <property type="match status" value="1"/>
</dbReference>
<organism evidence="2 3">
    <name type="scientific">Sphingobacterium bambusae</name>
    <dbReference type="NCBI Taxonomy" id="662858"/>
    <lineage>
        <taxon>Bacteria</taxon>
        <taxon>Pseudomonadati</taxon>
        <taxon>Bacteroidota</taxon>
        <taxon>Sphingobacteriia</taxon>
        <taxon>Sphingobacteriales</taxon>
        <taxon>Sphingobacteriaceae</taxon>
        <taxon>Sphingobacterium</taxon>
    </lineage>
</organism>
<sequence>MSNLKQNLVSQQIDEQALRNCADLFCVHGIRLMCAESMTAGFLSSLWAMESQSSRYFLGSLICYSDTVKTKLLQVPSIKIWKFCAESAVVTLRLLDGLRKYASFANLYVSVTGLAYKSSNGRQKRPIGTVYYAFAYRDELKIFKRQFAGSSAQIFIATCNALLSDLHNWLLAVLRLEKEG</sequence>
<dbReference type="Gene3D" id="3.90.950.20">
    <property type="entry name" value="CinA-like"/>
    <property type="match status" value="1"/>
</dbReference>
<evidence type="ECO:0000259" key="1">
    <source>
        <dbReference type="Pfam" id="PF02464"/>
    </source>
</evidence>
<protein>
    <submittedName>
        <fullName evidence="2">CinA family protein</fullName>
    </submittedName>
</protein>
<proteinExistence type="predicted"/>
<dbReference type="SUPFAM" id="SSF142433">
    <property type="entry name" value="CinA-like"/>
    <property type="match status" value="1"/>
</dbReference>
<evidence type="ECO:0000313" key="2">
    <source>
        <dbReference type="EMBL" id="MFD2965953.1"/>
    </source>
</evidence>
<dbReference type="InterPro" id="IPR036653">
    <property type="entry name" value="CinA-like_C"/>
</dbReference>
<dbReference type="Proteomes" id="UP001597525">
    <property type="component" value="Unassembled WGS sequence"/>
</dbReference>
<name>A0ABW6BC21_9SPHI</name>
<dbReference type="Pfam" id="PF02464">
    <property type="entry name" value="CinA"/>
    <property type="match status" value="1"/>
</dbReference>
<evidence type="ECO:0000313" key="3">
    <source>
        <dbReference type="Proteomes" id="UP001597525"/>
    </source>
</evidence>
<dbReference type="InterPro" id="IPR008136">
    <property type="entry name" value="CinA_C"/>
</dbReference>
<keyword evidence="3" id="KW-1185">Reference proteome</keyword>
<comment type="caution">
    <text evidence="2">The sequence shown here is derived from an EMBL/GenBank/DDBJ whole genome shotgun (WGS) entry which is preliminary data.</text>
</comment>
<dbReference type="RefSeq" id="WP_320184429.1">
    <property type="nucleotide sequence ID" value="NZ_CP138332.1"/>
</dbReference>